<gene>
    <name evidence="1" type="ORF">P154DRAFT_500448</name>
</gene>
<reference evidence="1" key="1">
    <citation type="journal article" date="2020" name="Stud. Mycol.">
        <title>101 Dothideomycetes genomes: a test case for predicting lifestyles and emergence of pathogens.</title>
        <authorList>
            <person name="Haridas S."/>
            <person name="Albert R."/>
            <person name="Binder M."/>
            <person name="Bloem J."/>
            <person name="Labutti K."/>
            <person name="Salamov A."/>
            <person name="Andreopoulos B."/>
            <person name="Baker S."/>
            <person name="Barry K."/>
            <person name="Bills G."/>
            <person name="Bluhm B."/>
            <person name="Cannon C."/>
            <person name="Castanera R."/>
            <person name="Culley D."/>
            <person name="Daum C."/>
            <person name="Ezra D."/>
            <person name="Gonzalez J."/>
            <person name="Henrissat B."/>
            <person name="Kuo A."/>
            <person name="Liang C."/>
            <person name="Lipzen A."/>
            <person name="Lutzoni F."/>
            <person name="Magnuson J."/>
            <person name="Mondo S."/>
            <person name="Nolan M."/>
            <person name="Ohm R."/>
            <person name="Pangilinan J."/>
            <person name="Park H.-J."/>
            <person name="Ramirez L."/>
            <person name="Alfaro M."/>
            <person name="Sun H."/>
            <person name="Tritt A."/>
            <person name="Yoshinaga Y."/>
            <person name="Zwiers L.-H."/>
            <person name="Turgeon B."/>
            <person name="Goodwin S."/>
            <person name="Spatafora J."/>
            <person name="Crous P."/>
            <person name="Grigoriev I."/>
        </authorList>
    </citation>
    <scope>NUCLEOTIDE SEQUENCE</scope>
    <source>
        <strain evidence="1">CBS 123094</strain>
    </source>
</reference>
<dbReference type="AlphaFoldDB" id="A0A6A5W038"/>
<protein>
    <submittedName>
        <fullName evidence="1">Uncharacterized protein</fullName>
    </submittedName>
</protein>
<evidence type="ECO:0000313" key="1">
    <source>
        <dbReference type="EMBL" id="KAF1995302.1"/>
    </source>
</evidence>
<name>A0A6A5W038_9PLEO</name>
<accession>A0A6A5W038</accession>
<evidence type="ECO:0000313" key="2">
    <source>
        <dbReference type="Proteomes" id="UP000799779"/>
    </source>
</evidence>
<dbReference type="EMBL" id="ML977641">
    <property type="protein sequence ID" value="KAF1995302.1"/>
    <property type="molecule type" value="Genomic_DNA"/>
</dbReference>
<organism evidence="1 2">
    <name type="scientific">Amniculicola lignicola CBS 123094</name>
    <dbReference type="NCBI Taxonomy" id="1392246"/>
    <lineage>
        <taxon>Eukaryota</taxon>
        <taxon>Fungi</taxon>
        <taxon>Dikarya</taxon>
        <taxon>Ascomycota</taxon>
        <taxon>Pezizomycotina</taxon>
        <taxon>Dothideomycetes</taxon>
        <taxon>Pleosporomycetidae</taxon>
        <taxon>Pleosporales</taxon>
        <taxon>Amniculicolaceae</taxon>
        <taxon>Amniculicola</taxon>
    </lineage>
</organism>
<dbReference type="Proteomes" id="UP000799779">
    <property type="component" value="Unassembled WGS sequence"/>
</dbReference>
<keyword evidence="2" id="KW-1185">Reference proteome</keyword>
<sequence length="118" mass="13580">MRLIFWTYTSSHHSLVSTQASCTITDRYEYQPLCQSTCDIRLLRVIPNDGNHNLKNIPACQISHTSLHEDPNFVALSYVLGDPNDLRIIILENRPIQCSTSTHTPRRTHRNLDQLSLH</sequence>
<dbReference type="OrthoDB" id="2157530at2759"/>
<proteinExistence type="predicted"/>